<dbReference type="InterPro" id="IPR029787">
    <property type="entry name" value="Nucleotide_cyclase"/>
</dbReference>
<accession>A0A839XT88</accession>
<keyword evidence="2" id="KW-1185">Reference proteome</keyword>
<dbReference type="RefSeq" id="WP_183786466.1">
    <property type="nucleotide sequence ID" value="NZ_JACIBS010000003.1"/>
</dbReference>
<dbReference type="SUPFAM" id="SSF55073">
    <property type="entry name" value="Nucleotide cyclase"/>
    <property type="match status" value="1"/>
</dbReference>
<dbReference type="Gene3D" id="3.30.70.1230">
    <property type="entry name" value="Nucleotide cyclase"/>
    <property type="match status" value="1"/>
</dbReference>
<evidence type="ECO:0008006" key="3">
    <source>
        <dbReference type="Google" id="ProtNLM"/>
    </source>
</evidence>
<evidence type="ECO:0000313" key="2">
    <source>
        <dbReference type="Proteomes" id="UP000564573"/>
    </source>
</evidence>
<dbReference type="AlphaFoldDB" id="A0A839XT88"/>
<organism evidence="1 2">
    <name type="scientific">Prauserella sediminis</name>
    <dbReference type="NCBI Taxonomy" id="577680"/>
    <lineage>
        <taxon>Bacteria</taxon>
        <taxon>Bacillati</taxon>
        <taxon>Actinomycetota</taxon>
        <taxon>Actinomycetes</taxon>
        <taxon>Pseudonocardiales</taxon>
        <taxon>Pseudonocardiaceae</taxon>
        <taxon>Prauserella</taxon>
        <taxon>Prauserella salsuginis group</taxon>
    </lineage>
</organism>
<comment type="caution">
    <text evidence="1">The sequence shown here is derived from an EMBL/GenBank/DDBJ whole genome shotgun (WGS) entry which is preliminary data.</text>
</comment>
<dbReference type="EMBL" id="JACIBS010000003">
    <property type="protein sequence ID" value="MBB3665239.1"/>
    <property type="molecule type" value="Genomic_DNA"/>
</dbReference>
<reference evidence="1 2" key="1">
    <citation type="submission" date="2020-08" db="EMBL/GenBank/DDBJ databases">
        <title>Sequencing the genomes of 1000 actinobacteria strains.</title>
        <authorList>
            <person name="Klenk H.-P."/>
        </authorList>
    </citation>
    <scope>NUCLEOTIDE SEQUENCE [LARGE SCALE GENOMIC DNA]</scope>
    <source>
        <strain evidence="1 2">DSM 45267</strain>
    </source>
</reference>
<sequence>MALLSCARYEAQSHAVLAIDMVGSSRVPDDLLDPMKSELEQLLDQALASVGLDSGQARHFRETGDGVMVAYPERHLVALTEVVFYLDHLLRTRNRHARFPMRARVAVHVGPMHENGRYHRTYITLTRLLSARAFCDVVAHWCRRDATGERFGAALIMSETVWSRIVEPCRVPLVPAARCARVTVATEDFHGQAWVHFPGLEADTALTTCYLDSVPDRPGGTGGQGAVPYSDTATSCVGWWGYA</sequence>
<gene>
    <name evidence="1" type="ORF">FB384_004192</name>
</gene>
<proteinExistence type="predicted"/>
<dbReference type="Proteomes" id="UP000564573">
    <property type="component" value="Unassembled WGS sequence"/>
</dbReference>
<protein>
    <recommendedName>
        <fullName evidence="3">Guanylate cyclase domain-containing protein</fullName>
    </recommendedName>
</protein>
<name>A0A839XT88_9PSEU</name>
<evidence type="ECO:0000313" key="1">
    <source>
        <dbReference type="EMBL" id="MBB3665239.1"/>
    </source>
</evidence>